<dbReference type="RefSeq" id="XP_028885324.1">
    <property type="nucleotide sequence ID" value="XM_029023300.1"/>
</dbReference>
<dbReference type="Proteomes" id="UP000192257">
    <property type="component" value="Unassembled WGS sequence"/>
</dbReference>
<feature type="region of interest" description="Disordered" evidence="1">
    <location>
        <begin position="113"/>
        <end position="247"/>
    </location>
</feature>
<dbReference type="GeneID" id="39983080"/>
<keyword evidence="3" id="KW-1185">Reference proteome</keyword>
<organism evidence="2 3">
    <name type="scientific">Trypanosoma theileri</name>
    <dbReference type="NCBI Taxonomy" id="67003"/>
    <lineage>
        <taxon>Eukaryota</taxon>
        <taxon>Discoba</taxon>
        <taxon>Euglenozoa</taxon>
        <taxon>Kinetoplastea</taxon>
        <taxon>Metakinetoplastina</taxon>
        <taxon>Trypanosomatida</taxon>
        <taxon>Trypanosomatidae</taxon>
        <taxon>Trypanosoma</taxon>
    </lineage>
</organism>
<dbReference type="AlphaFoldDB" id="A0A1X0P366"/>
<dbReference type="EMBL" id="NBCO01000006">
    <property type="protein sequence ID" value="ORC91258.1"/>
    <property type="molecule type" value="Genomic_DNA"/>
</dbReference>
<dbReference type="VEuPathDB" id="TriTrypDB:TM35_000062630"/>
<feature type="compositionally biased region" description="Polar residues" evidence="1">
    <location>
        <begin position="236"/>
        <end position="247"/>
    </location>
</feature>
<feature type="compositionally biased region" description="Gly residues" evidence="1">
    <location>
        <begin position="300"/>
        <end position="309"/>
    </location>
</feature>
<evidence type="ECO:0000313" key="3">
    <source>
        <dbReference type="Proteomes" id="UP000192257"/>
    </source>
</evidence>
<dbReference type="OrthoDB" id="273613at2759"/>
<comment type="caution">
    <text evidence="2">The sequence shown here is derived from an EMBL/GenBank/DDBJ whole genome shotgun (WGS) entry which is preliminary data.</text>
</comment>
<protein>
    <submittedName>
        <fullName evidence="2">Uncharacterized protein</fullName>
    </submittedName>
</protein>
<evidence type="ECO:0000313" key="2">
    <source>
        <dbReference type="EMBL" id="ORC91258.1"/>
    </source>
</evidence>
<feature type="region of interest" description="Disordered" evidence="1">
    <location>
        <begin position="275"/>
        <end position="309"/>
    </location>
</feature>
<name>A0A1X0P366_9TRYP</name>
<sequence length="309" mass="34489">MVKLRNDHHTIRSEINELFRMLQEGFNVLHEQSDKIQYSITEESKAIASHIAADVVNDMVQQTVFDRLREQGIVLQQFPGPSSSLTDEEWAQNQLYDIIVNSSREQIAAAILKDHDKHENEDVEAKEKKKKKNKKMGEEGKEEINREMDKHDEARRDPGRPLLYRGQSEKSLDGQRGVASISRQVNSLGERGVGKKTAESIPSTNTRHITGGGAVNEKTSATLSKHTPREGKEYTNNKNNNPISGTALSDYTHTSQFLEGDALTDNYVYSDESGNFGTWKRPGNEDLGDDNESISPSGGKRFGFGGEVG</sequence>
<feature type="compositionally biased region" description="Basic and acidic residues" evidence="1">
    <location>
        <begin position="113"/>
        <end position="127"/>
    </location>
</feature>
<reference evidence="2 3" key="1">
    <citation type="submission" date="2017-03" db="EMBL/GenBank/DDBJ databases">
        <title>An alternative strategy for trypanosome survival in the mammalian bloodstream revealed through genome and transcriptome analysis of the ubiquitous bovine parasite Trypanosoma (Megatrypanum) theileri.</title>
        <authorList>
            <person name="Kelly S."/>
            <person name="Ivens A."/>
            <person name="Mott A."/>
            <person name="O'Neill E."/>
            <person name="Emms D."/>
            <person name="Macleod O."/>
            <person name="Voorheis P."/>
            <person name="Matthews J."/>
            <person name="Matthews K."/>
            <person name="Carrington M."/>
        </authorList>
    </citation>
    <scope>NUCLEOTIDE SEQUENCE [LARGE SCALE GENOMIC DNA]</scope>
    <source>
        <strain evidence="2">Edinburgh</strain>
    </source>
</reference>
<feature type="compositionally biased region" description="Basic and acidic residues" evidence="1">
    <location>
        <begin position="135"/>
        <end position="159"/>
    </location>
</feature>
<evidence type="ECO:0000256" key="1">
    <source>
        <dbReference type="SAM" id="MobiDB-lite"/>
    </source>
</evidence>
<proteinExistence type="predicted"/>
<accession>A0A1X0P366</accession>
<gene>
    <name evidence="2" type="ORF">TM35_000062630</name>
</gene>